<dbReference type="AlphaFoldDB" id="A0A844BAN3"/>
<dbReference type="SUPFAM" id="SSF53448">
    <property type="entry name" value="Nucleotide-diphospho-sugar transferases"/>
    <property type="match status" value="1"/>
</dbReference>
<keyword evidence="2" id="KW-0808">Transferase</keyword>
<evidence type="ECO:0000313" key="2">
    <source>
        <dbReference type="EMBL" id="MRD48616.1"/>
    </source>
</evidence>
<dbReference type="EMBL" id="WJBU01000014">
    <property type="protein sequence ID" value="MRD48616.1"/>
    <property type="molecule type" value="Genomic_DNA"/>
</dbReference>
<dbReference type="RefSeq" id="WP_153585929.1">
    <property type="nucleotide sequence ID" value="NZ_WJBU01000014.1"/>
</dbReference>
<dbReference type="InterPro" id="IPR001173">
    <property type="entry name" value="Glyco_trans_2-like"/>
</dbReference>
<dbReference type="GO" id="GO:0016740">
    <property type="term" value="F:transferase activity"/>
    <property type="evidence" value="ECO:0007669"/>
    <property type="project" value="UniProtKB-KW"/>
</dbReference>
<dbReference type="InterPro" id="IPR050834">
    <property type="entry name" value="Glycosyltransf_2"/>
</dbReference>
<keyword evidence="3" id="KW-1185">Reference proteome</keyword>
<dbReference type="PANTHER" id="PTHR43685:SF2">
    <property type="entry name" value="GLYCOSYLTRANSFERASE 2-LIKE DOMAIN-CONTAINING PROTEIN"/>
    <property type="match status" value="1"/>
</dbReference>
<accession>A0A844BAN3</accession>
<dbReference type="CDD" id="cd04196">
    <property type="entry name" value="GT_2_like_d"/>
    <property type="match status" value="1"/>
</dbReference>
<reference evidence="2 3" key="1">
    <citation type="submission" date="2019-11" db="EMBL/GenBank/DDBJ databases">
        <title>Caenimonas koreensis gen. nov., sp. nov., isolated from activated sludge.</title>
        <authorList>
            <person name="Seung H.R."/>
        </authorList>
    </citation>
    <scope>NUCLEOTIDE SEQUENCE [LARGE SCALE GENOMIC DNA]</scope>
    <source>
        <strain evidence="2 3">EMB320</strain>
    </source>
</reference>
<dbReference type="OrthoDB" id="9802649at2"/>
<protein>
    <submittedName>
        <fullName evidence="2">Glycosyltransferase</fullName>
    </submittedName>
</protein>
<evidence type="ECO:0000259" key="1">
    <source>
        <dbReference type="Pfam" id="PF00535"/>
    </source>
</evidence>
<feature type="domain" description="Glycosyltransferase 2-like" evidence="1">
    <location>
        <begin position="16"/>
        <end position="118"/>
    </location>
</feature>
<name>A0A844BAN3_9BURK</name>
<comment type="caution">
    <text evidence="2">The sequence shown here is derived from an EMBL/GenBank/DDBJ whole genome shotgun (WGS) entry which is preliminary data.</text>
</comment>
<dbReference type="InterPro" id="IPR029044">
    <property type="entry name" value="Nucleotide-diphossugar_trans"/>
</dbReference>
<gene>
    <name evidence="2" type="ORF">GHT07_15110</name>
</gene>
<sequence>MRAARNRRGTGMRVIVVMSTYRGERFVAEQVRSILAQLPARASLLIRDDGSGDSTPDIVESIGDARIQLTRGSNIGFARSFFWLLSHVPPDAEMVMVCDQDDVWLPGRVDRAWAHIGNAPGKPILYFSRLTLVDEELRVLGDTPLPPRGPSFANAVIENIVTGCTIALSPAAVALVCRTGRQELIYFHDWWIYLVVSALGQVVMDPQPTVLYRQHGSNVIGRGAGWRRYLTNASFVRRRSWLRIMFDMDANFREVHGAALQPWQRELIDNRFDASRPSSILRLLFVPRRQRQYLMDELLLRAMLVLELLRGRPLLSPPAKA</sequence>
<dbReference type="Gene3D" id="3.90.550.10">
    <property type="entry name" value="Spore Coat Polysaccharide Biosynthesis Protein SpsA, Chain A"/>
    <property type="match status" value="1"/>
</dbReference>
<dbReference type="Pfam" id="PF00535">
    <property type="entry name" value="Glycos_transf_2"/>
    <property type="match status" value="1"/>
</dbReference>
<proteinExistence type="predicted"/>
<dbReference type="Proteomes" id="UP000487350">
    <property type="component" value="Unassembled WGS sequence"/>
</dbReference>
<evidence type="ECO:0000313" key="3">
    <source>
        <dbReference type="Proteomes" id="UP000487350"/>
    </source>
</evidence>
<dbReference type="PANTHER" id="PTHR43685">
    <property type="entry name" value="GLYCOSYLTRANSFERASE"/>
    <property type="match status" value="1"/>
</dbReference>
<organism evidence="2 3">
    <name type="scientific">Caenimonas koreensis DSM 17982</name>
    <dbReference type="NCBI Taxonomy" id="1121255"/>
    <lineage>
        <taxon>Bacteria</taxon>
        <taxon>Pseudomonadati</taxon>
        <taxon>Pseudomonadota</taxon>
        <taxon>Betaproteobacteria</taxon>
        <taxon>Burkholderiales</taxon>
        <taxon>Comamonadaceae</taxon>
        <taxon>Caenimonas</taxon>
    </lineage>
</organism>